<proteinExistence type="predicted"/>
<dbReference type="Proteomes" id="UP000702209">
    <property type="component" value="Unassembled WGS sequence"/>
</dbReference>
<keyword evidence="1" id="KW-0812">Transmembrane</keyword>
<feature type="transmembrane region" description="Helical" evidence="1">
    <location>
        <begin position="28"/>
        <end position="48"/>
    </location>
</feature>
<comment type="caution">
    <text evidence="2">The sequence shown here is derived from an EMBL/GenBank/DDBJ whole genome shotgun (WGS) entry which is preliminary data.</text>
</comment>
<organism evidence="2 3">
    <name type="scientific">Nocardia amamiensis</name>
    <dbReference type="NCBI Taxonomy" id="404578"/>
    <lineage>
        <taxon>Bacteria</taxon>
        <taxon>Bacillati</taxon>
        <taxon>Actinomycetota</taxon>
        <taxon>Actinomycetes</taxon>
        <taxon>Mycobacteriales</taxon>
        <taxon>Nocardiaceae</taxon>
        <taxon>Nocardia</taxon>
    </lineage>
</organism>
<protein>
    <submittedName>
        <fullName evidence="2">Uncharacterized protein</fullName>
    </submittedName>
</protein>
<evidence type="ECO:0000313" key="2">
    <source>
        <dbReference type="EMBL" id="MBF6297816.1"/>
    </source>
</evidence>
<feature type="transmembrane region" description="Helical" evidence="1">
    <location>
        <begin position="478"/>
        <end position="496"/>
    </location>
</feature>
<feature type="transmembrane region" description="Helical" evidence="1">
    <location>
        <begin position="508"/>
        <end position="530"/>
    </location>
</feature>
<evidence type="ECO:0000313" key="3">
    <source>
        <dbReference type="Proteomes" id="UP000702209"/>
    </source>
</evidence>
<feature type="transmembrane region" description="Helical" evidence="1">
    <location>
        <begin position="425"/>
        <end position="446"/>
    </location>
</feature>
<reference evidence="2 3" key="1">
    <citation type="submission" date="2020-10" db="EMBL/GenBank/DDBJ databases">
        <title>Identification of Nocardia species via Next-generation sequencing and recognition of intraspecies genetic diversity.</title>
        <authorList>
            <person name="Li P."/>
            <person name="Li P."/>
            <person name="Lu B."/>
        </authorList>
    </citation>
    <scope>NUCLEOTIDE SEQUENCE [LARGE SCALE GENOMIC DNA]</scope>
    <source>
        <strain evidence="2 3">BJ06-0157</strain>
    </source>
</reference>
<name>A0ABS0CML3_9NOCA</name>
<sequence length="593" mass="65850">MSLVIALTCGLLLFLEGPFDAIRADPSLMLLIGIFAALGLAILLRICLTLDTAGKDIARVDLRDAKDDDTELAEAAIREFNAKFAHEETMRLLDFVIDPSFYIMRISEQIDLGDEAYAFSTTQTIVGADEGDVDRLLVPILTPPKGELVDNLRISSGEGAVRTLSYRETLGALLTIGQIMVELVLGRCPEDLRITIRSEILRETMAASGRKKSVSTALHDATKKFDSADSRILRNFLHNFIYDAQTIFPIIAVVPARKEVKLKVGFTEDRTRVGGRQPGVPISLWEWFYSYIRASFGLVRRSHMIRLSRATRAQSYHLRTEAPEGMYVYDLSLGMTEVRETDSVQISSSSYTHRPIDPRWDCEDTRGLTYVHAYGRDLDIVGVSHHMLPGPRRRGSGTGSTPDEFSLRPHIPSLTIELREKPPGLMFVLVLLSVYLMALTIGVGYWHDLIFGIAPPSRLCMDFPDRVGCDLPPSPQSYWATILFGVPAIISGWLVSRFTSDAVSRISVSTLAVAAWFVSNSAAAMILSALKLARRLDTSGPVPILGTNQPLWSILMISSTGCAMMAVLLLSLRVRRYRRRSSGAIKHKFSRKD</sequence>
<accession>A0ABS0CML3</accession>
<keyword evidence="1" id="KW-1133">Transmembrane helix</keyword>
<keyword evidence="3" id="KW-1185">Reference proteome</keyword>
<gene>
    <name evidence="2" type="ORF">IU459_09690</name>
</gene>
<dbReference type="EMBL" id="JADLQX010000006">
    <property type="protein sequence ID" value="MBF6297816.1"/>
    <property type="molecule type" value="Genomic_DNA"/>
</dbReference>
<evidence type="ECO:0000256" key="1">
    <source>
        <dbReference type="SAM" id="Phobius"/>
    </source>
</evidence>
<keyword evidence="1" id="KW-0472">Membrane</keyword>
<feature type="transmembrane region" description="Helical" evidence="1">
    <location>
        <begin position="550"/>
        <end position="572"/>
    </location>
</feature>
<dbReference type="RefSeq" id="WP_195129147.1">
    <property type="nucleotide sequence ID" value="NZ_JADLQX010000006.1"/>
</dbReference>